<organism evidence="2 3">
    <name type="scientific">Leucobacter allii</name>
    <dbReference type="NCBI Taxonomy" id="2932247"/>
    <lineage>
        <taxon>Bacteria</taxon>
        <taxon>Bacillati</taxon>
        <taxon>Actinomycetota</taxon>
        <taxon>Actinomycetes</taxon>
        <taxon>Micrococcales</taxon>
        <taxon>Microbacteriaceae</taxon>
        <taxon>Leucobacter</taxon>
    </lineage>
</organism>
<evidence type="ECO:0008006" key="4">
    <source>
        <dbReference type="Google" id="ProtNLM"/>
    </source>
</evidence>
<evidence type="ECO:0000313" key="2">
    <source>
        <dbReference type="EMBL" id="UOQ56788.1"/>
    </source>
</evidence>
<dbReference type="Proteomes" id="UP000831786">
    <property type="component" value="Chromosome"/>
</dbReference>
<evidence type="ECO:0000313" key="3">
    <source>
        <dbReference type="Proteomes" id="UP000831786"/>
    </source>
</evidence>
<gene>
    <name evidence="2" type="ORF">MUN78_14110</name>
</gene>
<reference evidence="2 3" key="1">
    <citation type="submission" date="2022-04" db="EMBL/GenBank/DDBJ databases">
        <title>Leucobacter sp. isolated from rhizosphere of garlic.</title>
        <authorList>
            <person name="Won M."/>
            <person name="Lee C.-M."/>
            <person name="Woen H.-Y."/>
            <person name="Kwon S.-W."/>
        </authorList>
    </citation>
    <scope>NUCLEOTIDE SEQUENCE [LARGE SCALE GENOMIC DNA]</scope>
    <source>
        <strain evidence="2 3">H21R-40</strain>
    </source>
</reference>
<dbReference type="PROSITE" id="PS51257">
    <property type="entry name" value="PROKAR_LIPOPROTEIN"/>
    <property type="match status" value="1"/>
</dbReference>
<keyword evidence="3" id="KW-1185">Reference proteome</keyword>
<feature type="region of interest" description="Disordered" evidence="1">
    <location>
        <begin position="242"/>
        <end position="262"/>
    </location>
</feature>
<accession>A0ABY4FJN7</accession>
<proteinExistence type="predicted"/>
<dbReference type="RefSeq" id="WP_244727249.1">
    <property type="nucleotide sequence ID" value="NZ_CP095045.1"/>
</dbReference>
<dbReference type="EMBL" id="CP095045">
    <property type="protein sequence ID" value="UOQ56788.1"/>
    <property type="molecule type" value="Genomic_DNA"/>
</dbReference>
<evidence type="ECO:0000256" key="1">
    <source>
        <dbReference type="SAM" id="MobiDB-lite"/>
    </source>
</evidence>
<sequence>MAARRSRYARSAAAAGAAIAATSLLSGCGLIPSFISGTPSAESPAEPSAPDATTDARAQQQFFDNTMLMIPMVASVDPSSSWASIEPVPWDQADPALRETIVGMGEDACVRADAAAGTSELEDPAMTWLAARFLCPEHRELADEFLSNGASVSPTHSMADLFELALLQDDDASTDEVLTANDSCMGALAIAWEVADGATFEMTCWLIRVQSVEATGGGSEYRSLFTDAGELGNAESDARFSELAEASGAAPNQLSELLDGAE</sequence>
<name>A0ABY4FJN7_9MICO</name>
<protein>
    <recommendedName>
        <fullName evidence="4">Lipoprotein</fullName>
    </recommendedName>
</protein>